<name>E3LUQ5_CAERE</name>
<dbReference type="Proteomes" id="UP000008281">
    <property type="component" value="Unassembled WGS sequence"/>
</dbReference>
<sequence>MISKVTAVLFLFSSLVFVNADDGLKRVKRMKLLTDTDYRTKHTDDFYSSIFAPDNVEKLFIREANGKLIIREQDEAIYFEGQKYYWYGLMYSFWKRERTCQYPTGQDAEMKNVRFRDGSSVKSIMFGCWTWQRCCGTECCFETVLFSVIGLIFLIAGIYAALYAAIKYVQKAPVTEVGIPLNERRNLEANDD</sequence>
<dbReference type="OMA" id="TECCFET"/>
<dbReference type="HOGENOM" id="CLU_1416383_0_0_1"/>
<dbReference type="OrthoDB" id="5822548at2759"/>
<dbReference type="GeneID" id="9824237"/>
<dbReference type="EMBL" id="DS268415">
    <property type="protein sequence ID" value="EFP11347.1"/>
    <property type="molecule type" value="Genomic_DNA"/>
</dbReference>
<dbReference type="AlphaFoldDB" id="E3LUQ5"/>
<dbReference type="InterPro" id="IPR002619">
    <property type="entry name" value="CX"/>
</dbReference>
<evidence type="ECO:0000313" key="2">
    <source>
        <dbReference type="Proteomes" id="UP000008281"/>
    </source>
</evidence>
<dbReference type="RefSeq" id="XP_003112826.2">
    <property type="nucleotide sequence ID" value="XM_003112778.2"/>
</dbReference>
<dbReference type="Pfam" id="PF01705">
    <property type="entry name" value="CX"/>
    <property type="match status" value="1"/>
</dbReference>
<proteinExistence type="predicted"/>
<dbReference type="PANTHER" id="PTHR47520:SF14">
    <property type="entry name" value="CX DOMAIN-CONTAINING PROTEIN"/>
    <property type="match status" value="1"/>
</dbReference>
<protein>
    <submittedName>
        <fullName evidence="1">Uncharacterized protein</fullName>
    </submittedName>
</protein>
<accession>E3LUQ5</accession>
<gene>
    <name evidence="1" type="ORF">CRE_30869</name>
</gene>
<reference evidence="1" key="1">
    <citation type="submission" date="2007-07" db="EMBL/GenBank/DDBJ databases">
        <title>PCAP assembly of the Caenorhabditis remanei genome.</title>
        <authorList>
            <consortium name="The Caenorhabditis remanei Sequencing Consortium"/>
            <person name="Wilson R.K."/>
        </authorList>
    </citation>
    <scope>NUCLEOTIDE SEQUENCE [LARGE SCALE GENOMIC DNA]</scope>
    <source>
        <strain evidence="1">PB4641</strain>
    </source>
</reference>
<dbReference type="KEGG" id="crq:GCK72_017902"/>
<dbReference type="PANTHER" id="PTHR47520">
    <property type="entry name" value="CX DOMAIN-CONTAINING PROTEIN-RELATED"/>
    <property type="match status" value="1"/>
</dbReference>
<organism evidence="2">
    <name type="scientific">Caenorhabditis remanei</name>
    <name type="common">Caenorhabditis vulgaris</name>
    <dbReference type="NCBI Taxonomy" id="31234"/>
    <lineage>
        <taxon>Eukaryota</taxon>
        <taxon>Metazoa</taxon>
        <taxon>Ecdysozoa</taxon>
        <taxon>Nematoda</taxon>
        <taxon>Chromadorea</taxon>
        <taxon>Rhabditida</taxon>
        <taxon>Rhabditina</taxon>
        <taxon>Rhabditomorpha</taxon>
        <taxon>Rhabditoidea</taxon>
        <taxon>Rhabditidae</taxon>
        <taxon>Peloderinae</taxon>
        <taxon>Caenorhabditis</taxon>
    </lineage>
</organism>
<dbReference type="eggNOG" id="ENOG502TIY5">
    <property type="taxonomic scope" value="Eukaryota"/>
</dbReference>
<keyword evidence="2" id="KW-1185">Reference proteome</keyword>
<dbReference type="CTD" id="9824237"/>
<evidence type="ECO:0000313" key="1">
    <source>
        <dbReference type="EMBL" id="EFP11347.1"/>
    </source>
</evidence>